<dbReference type="EMBL" id="AYOZ01000012">
    <property type="protein sequence ID" value="ETI60559.1"/>
    <property type="molecule type" value="Genomic_DNA"/>
</dbReference>
<reference evidence="5 6" key="1">
    <citation type="journal article" date="2014" name="Genome Announc.">
        <title>Draft Genome Sequence of Marinomonas sp. Strain D104, a Polycyclic Aromatic Hydrocarbon-Degrading Bacterium from the Deep-Sea Sediment of the Arctic Ocean.</title>
        <authorList>
            <person name="Dong C."/>
            <person name="Bai X."/>
            <person name="Lai Q."/>
            <person name="Xie Y."/>
            <person name="Chen X."/>
            <person name="Shao Z."/>
        </authorList>
    </citation>
    <scope>NUCLEOTIDE SEQUENCE [LARGE SCALE GENOMIC DNA]</scope>
    <source>
        <strain evidence="5 6">D104</strain>
    </source>
</reference>
<protein>
    <recommendedName>
        <fullName evidence="2">diguanylate cyclase</fullName>
        <ecNumber evidence="2">2.7.7.65</ecNumber>
    </recommendedName>
</protein>
<dbReference type="InterPro" id="IPR050469">
    <property type="entry name" value="Diguanylate_Cyclase"/>
</dbReference>
<comment type="caution">
    <text evidence="5">The sequence shown here is derived from an EMBL/GenBank/DDBJ whole genome shotgun (WGS) entry which is preliminary data.</text>
</comment>
<evidence type="ECO:0000259" key="4">
    <source>
        <dbReference type="PROSITE" id="PS50887"/>
    </source>
</evidence>
<dbReference type="Pfam" id="PF00990">
    <property type="entry name" value="GGDEF"/>
    <property type="match status" value="1"/>
</dbReference>
<dbReference type="NCBIfam" id="TIGR00254">
    <property type="entry name" value="GGDEF"/>
    <property type="match status" value="1"/>
</dbReference>
<name>W1RXX3_9GAMM</name>
<dbReference type="InterPro" id="IPR048516">
    <property type="entry name" value="DGCcoil"/>
</dbReference>
<dbReference type="PANTHER" id="PTHR45138">
    <property type="entry name" value="REGULATORY COMPONENTS OF SENSORY TRANSDUCTION SYSTEM"/>
    <property type="match status" value="1"/>
</dbReference>
<evidence type="ECO:0000256" key="1">
    <source>
        <dbReference type="ARBA" id="ARBA00001946"/>
    </source>
</evidence>
<dbReference type="CDD" id="cd01949">
    <property type="entry name" value="GGDEF"/>
    <property type="match status" value="1"/>
</dbReference>
<dbReference type="FunFam" id="3.30.70.270:FF:000001">
    <property type="entry name" value="Diguanylate cyclase domain protein"/>
    <property type="match status" value="1"/>
</dbReference>
<accession>W1RXX3</accession>
<dbReference type="Gene3D" id="3.30.70.270">
    <property type="match status" value="1"/>
</dbReference>
<dbReference type="InterPro" id="IPR043128">
    <property type="entry name" value="Rev_trsase/Diguanyl_cyclase"/>
</dbReference>
<dbReference type="SMART" id="SM00267">
    <property type="entry name" value="GGDEF"/>
    <property type="match status" value="1"/>
</dbReference>
<evidence type="ECO:0000256" key="2">
    <source>
        <dbReference type="ARBA" id="ARBA00012528"/>
    </source>
</evidence>
<dbReference type="OrthoDB" id="9812260at2"/>
<dbReference type="EC" id="2.7.7.65" evidence="2"/>
<dbReference type="InterPro" id="IPR029787">
    <property type="entry name" value="Nucleotide_cyclase"/>
</dbReference>
<evidence type="ECO:0000313" key="6">
    <source>
        <dbReference type="Proteomes" id="UP000018857"/>
    </source>
</evidence>
<dbReference type="AlphaFoldDB" id="W1RXX3"/>
<dbReference type="STRING" id="1208321.D104_07515"/>
<dbReference type="SUPFAM" id="SSF55073">
    <property type="entry name" value="Nucleotide cyclase"/>
    <property type="match status" value="1"/>
</dbReference>
<gene>
    <name evidence="5" type="ORF">D104_07515</name>
</gene>
<comment type="cofactor">
    <cofactor evidence="1">
        <name>Mg(2+)</name>
        <dbReference type="ChEBI" id="CHEBI:18420"/>
    </cofactor>
</comment>
<dbReference type="GO" id="GO:0052621">
    <property type="term" value="F:diguanylate cyclase activity"/>
    <property type="evidence" value="ECO:0007669"/>
    <property type="project" value="UniProtKB-EC"/>
</dbReference>
<dbReference type="InterPro" id="IPR000160">
    <property type="entry name" value="GGDEF_dom"/>
</dbReference>
<evidence type="ECO:0000313" key="5">
    <source>
        <dbReference type="EMBL" id="ETI60559.1"/>
    </source>
</evidence>
<keyword evidence="6" id="KW-1185">Reference proteome</keyword>
<comment type="catalytic activity">
    <reaction evidence="3">
        <text>2 GTP = 3',3'-c-di-GMP + 2 diphosphate</text>
        <dbReference type="Rhea" id="RHEA:24898"/>
        <dbReference type="ChEBI" id="CHEBI:33019"/>
        <dbReference type="ChEBI" id="CHEBI:37565"/>
        <dbReference type="ChEBI" id="CHEBI:58805"/>
        <dbReference type="EC" id="2.7.7.65"/>
    </reaction>
</comment>
<evidence type="ECO:0000256" key="3">
    <source>
        <dbReference type="ARBA" id="ARBA00034247"/>
    </source>
</evidence>
<sequence>MTESSSDKLIEVLRKAVSRTSMLAEGNDPELDSVVRQIRQAMTKGANAQEIQDVLNNAEPLLIKSDEAQTNRAKQVRSTLQELIDLLERQTSKRVPQSEKKQLEAQIRSNWQISSQWPHLLKGFLTLAENTLNQSEGEAEQAKSSFFKRIFNRNRDAELKTNDQEIMIQISHTLAGLMNNLSLPSLYDEDIVDLKRALLGNNNLQQLPGLLDEVINLIMIAIGKTQESLTNYLTQLNKQLASINESITTSYHSQKSLSESREGFNTKLQMQVEDTTQAINGINDLDSLKTLINDRLSTISSTMTEYKTQMQEQEKHSTQSITSLKNKVTRMEKDSVSLRSMLKERLAQAMTDSLTDLPNRTAYQDTILPLCKIMQKTKKPICLAVCDIDFFKKVNDTWGHLAGDKVLRLVPKQIRSALLKEDLMFRYGGEEFVIAFPNTTFAQAIERAEAIRLAVAKTPFNMQGEPVSISVSIGIAELKPQEDPESLFSRADKQLYLAKEGGRNKVMGDK</sequence>
<dbReference type="RefSeq" id="WP_024023645.1">
    <property type="nucleotide sequence ID" value="NZ_AYOZ01000012.1"/>
</dbReference>
<dbReference type="PATRIC" id="fig|1208321.3.peg.1486"/>
<dbReference type="PROSITE" id="PS50887">
    <property type="entry name" value="GGDEF"/>
    <property type="match status" value="1"/>
</dbReference>
<dbReference type="Proteomes" id="UP000018857">
    <property type="component" value="Unassembled WGS sequence"/>
</dbReference>
<dbReference type="GO" id="GO:0043709">
    <property type="term" value="P:cell adhesion involved in single-species biofilm formation"/>
    <property type="evidence" value="ECO:0007669"/>
    <property type="project" value="TreeGrafter"/>
</dbReference>
<dbReference type="GO" id="GO:0005886">
    <property type="term" value="C:plasma membrane"/>
    <property type="evidence" value="ECO:0007669"/>
    <property type="project" value="TreeGrafter"/>
</dbReference>
<proteinExistence type="predicted"/>
<dbReference type="GO" id="GO:1902201">
    <property type="term" value="P:negative regulation of bacterial-type flagellum-dependent cell motility"/>
    <property type="evidence" value="ECO:0007669"/>
    <property type="project" value="TreeGrafter"/>
</dbReference>
<dbReference type="Pfam" id="PF20975">
    <property type="entry name" value="DGCcoil"/>
    <property type="match status" value="1"/>
</dbReference>
<organism evidence="5 6">
    <name type="scientific">Marinomonas profundimaris</name>
    <dbReference type="NCBI Taxonomy" id="1208321"/>
    <lineage>
        <taxon>Bacteria</taxon>
        <taxon>Pseudomonadati</taxon>
        <taxon>Pseudomonadota</taxon>
        <taxon>Gammaproteobacteria</taxon>
        <taxon>Oceanospirillales</taxon>
        <taxon>Oceanospirillaceae</taxon>
        <taxon>Marinomonas</taxon>
    </lineage>
</organism>
<dbReference type="PANTHER" id="PTHR45138:SF9">
    <property type="entry name" value="DIGUANYLATE CYCLASE DGCM-RELATED"/>
    <property type="match status" value="1"/>
</dbReference>
<dbReference type="eggNOG" id="COG3706">
    <property type="taxonomic scope" value="Bacteria"/>
</dbReference>
<feature type="domain" description="GGDEF" evidence="4">
    <location>
        <begin position="379"/>
        <end position="510"/>
    </location>
</feature>